<accession>A0ACC1PQE3</accession>
<sequence>MANPGPSVGQLRTACDRCYELKARCARASTAVSCARCERLDLVCSTVRPVRPAGRRLQKRTLPAPATPSKESEISAWLENVPGLLPEERELLVFLLGRPENIDCYVVCPRFQVAAQQSLVAQLLVALPTVKDAYLACASALKQLDPALSIGTDNSVRHASSALKTLRSLTISSSQDAALCLTLGAALALSVYSTIGVGVADICHYCLTATNPFVENVVSDRHTEPWHGVLVLLETMDCLCHRRKPTLRIQPRNSESVDRHLGLCSPLLPYYYDLCVISHSLANTADTSVLASVQKRLDGIHTSVEAWIPSHMSHLVGQFETAEIVALLAQAKTYRLGALLVSHRLRHGFGQHDEQADIWSREIMMELEMARRVTERPVRYVTLPFLIAAVELQDPSARNKALQSIVDYVDHFSLVIQKAARNFLCRVWNDRDLQITSCWFDSIHKPCPILQSTDVTCLA</sequence>
<dbReference type="EMBL" id="JAPDGR010000100">
    <property type="protein sequence ID" value="KAJ2996298.1"/>
    <property type="molecule type" value="Genomic_DNA"/>
</dbReference>
<organism evidence="1 2">
    <name type="scientific">Xylaria curta</name>
    <dbReference type="NCBI Taxonomy" id="42375"/>
    <lineage>
        <taxon>Eukaryota</taxon>
        <taxon>Fungi</taxon>
        <taxon>Dikarya</taxon>
        <taxon>Ascomycota</taxon>
        <taxon>Pezizomycotina</taxon>
        <taxon>Sordariomycetes</taxon>
        <taxon>Xylariomycetidae</taxon>
        <taxon>Xylariales</taxon>
        <taxon>Xylariaceae</taxon>
        <taxon>Xylaria</taxon>
    </lineage>
</organism>
<evidence type="ECO:0000313" key="1">
    <source>
        <dbReference type="EMBL" id="KAJ2996298.1"/>
    </source>
</evidence>
<dbReference type="Proteomes" id="UP001143856">
    <property type="component" value="Unassembled WGS sequence"/>
</dbReference>
<name>A0ACC1PQE3_9PEZI</name>
<comment type="caution">
    <text evidence="1">The sequence shown here is derived from an EMBL/GenBank/DDBJ whole genome shotgun (WGS) entry which is preliminary data.</text>
</comment>
<gene>
    <name evidence="1" type="ORF">NUW58_g1012</name>
</gene>
<protein>
    <submittedName>
        <fullName evidence="1">Uncharacterized protein</fullName>
    </submittedName>
</protein>
<proteinExistence type="predicted"/>
<keyword evidence="2" id="KW-1185">Reference proteome</keyword>
<evidence type="ECO:0000313" key="2">
    <source>
        <dbReference type="Proteomes" id="UP001143856"/>
    </source>
</evidence>
<reference evidence="1" key="1">
    <citation type="submission" date="2022-10" db="EMBL/GenBank/DDBJ databases">
        <title>Genome Sequence of Xylaria curta.</title>
        <authorList>
            <person name="Buettner E."/>
        </authorList>
    </citation>
    <scope>NUCLEOTIDE SEQUENCE</scope>
    <source>
        <strain evidence="1">Babe10</strain>
    </source>
</reference>